<evidence type="ECO:0000313" key="1">
    <source>
        <dbReference type="EMBL" id="KAK9270631.1"/>
    </source>
</evidence>
<dbReference type="AlphaFoldDB" id="A0AAP0R8W9"/>
<gene>
    <name evidence="1" type="ORF">L1049_026213</name>
</gene>
<protein>
    <submittedName>
        <fullName evidence="1">Uncharacterized protein</fullName>
    </submittedName>
</protein>
<sequence>MLSESGFTRLKAKCPTSAAALGSWQPNISSDRLGHFKMWWRSKTMAEVVPPQLGRTSLPYSVPLFDLVLFWELLVSGCSDANHSSMPLSPGPYTWTNGGGIMWFGEVFYIGKQRNREVKIWVHRVLESVRFEVWDKYMGWGSLLGCLLGLRLKW</sequence>
<dbReference type="Proteomes" id="UP001415857">
    <property type="component" value="Unassembled WGS sequence"/>
</dbReference>
<name>A0AAP0R8W9_LIQFO</name>
<accession>A0AAP0R8W9</accession>
<dbReference type="EMBL" id="JBBPBK010000014">
    <property type="protein sequence ID" value="KAK9270631.1"/>
    <property type="molecule type" value="Genomic_DNA"/>
</dbReference>
<reference evidence="1 2" key="1">
    <citation type="journal article" date="2024" name="Plant J.">
        <title>Genome sequences and population genomics reveal climatic adaptation and genomic divergence between two closely related sweetgum species.</title>
        <authorList>
            <person name="Xu W.Q."/>
            <person name="Ren C.Q."/>
            <person name="Zhang X.Y."/>
            <person name="Comes H.P."/>
            <person name="Liu X.H."/>
            <person name="Li Y.G."/>
            <person name="Kettle C.J."/>
            <person name="Jalonen R."/>
            <person name="Gaisberger H."/>
            <person name="Ma Y.Z."/>
            <person name="Qiu Y.X."/>
        </authorList>
    </citation>
    <scope>NUCLEOTIDE SEQUENCE [LARGE SCALE GENOMIC DNA]</scope>
    <source>
        <strain evidence="1">Hangzhou</strain>
    </source>
</reference>
<proteinExistence type="predicted"/>
<keyword evidence="2" id="KW-1185">Reference proteome</keyword>
<evidence type="ECO:0000313" key="2">
    <source>
        <dbReference type="Proteomes" id="UP001415857"/>
    </source>
</evidence>
<organism evidence="1 2">
    <name type="scientific">Liquidambar formosana</name>
    <name type="common">Formosan gum</name>
    <dbReference type="NCBI Taxonomy" id="63359"/>
    <lineage>
        <taxon>Eukaryota</taxon>
        <taxon>Viridiplantae</taxon>
        <taxon>Streptophyta</taxon>
        <taxon>Embryophyta</taxon>
        <taxon>Tracheophyta</taxon>
        <taxon>Spermatophyta</taxon>
        <taxon>Magnoliopsida</taxon>
        <taxon>eudicotyledons</taxon>
        <taxon>Gunneridae</taxon>
        <taxon>Pentapetalae</taxon>
        <taxon>Saxifragales</taxon>
        <taxon>Altingiaceae</taxon>
        <taxon>Liquidambar</taxon>
    </lineage>
</organism>
<comment type="caution">
    <text evidence="1">The sequence shown here is derived from an EMBL/GenBank/DDBJ whole genome shotgun (WGS) entry which is preliminary data.</text>
</comment>